<dbReference type="GO" id="GO:0008270">
    <property type="term" value="F:zinc ion binding"/>
    <property type="evidence" value="ECO:0007669"/>
    <property type="project" value="TreeGrafter"/>
</dbReference>
<evidence type="ECO:0000256" key="1">
    <source>
        <dbReference type="ARBA" id="ARBA00001947"/>
    </source>
</evidence>
<sequence>MSNQAFVANLYHAPEKGSFDYIEQACIEVDDLGIITQVISPTHPNYATLVEQHENTRTLTRLADHQYLLPGLVDLHTHAPQWPQAGKGWIFRYMIG</sequence>
<dbReference type="PANTHER" id="PTHR11271">
    <property type="entry name" value="GUANINE DEAMINASE"/>
    <property type="match status" value="1"/>
</dbReference>
<dbReference type="InterPro" id="IPR051607">
    <property type="entry name" value="Metallo-dep_hydrolases"/>
</dbReference>
<dbReference type="InterPro" id="IPR011059">
    <property type="entry name" value="Metal-dep_hydrolase_composite"/>
</dbReference>
<evidence type="ECO:0000313" key="6">
    <source>
        <dbReference type="Proteomes" id="UP000029224"/>
    </source>
</evidence>
<dbReference type="AlphaFoldDB" id="A0A090TD82"/>
<evidence type="ECO:0000313" key="5">
    <source>
        <dbReference type="EMBL" id="GAL36734.1"/>
    </source>
</evidence>
<dbReference type="Gene3D" id="2.30.40.10">
    <property type="entry name" value="Urease, subunit C, domain 1"/>
    <property type="match status" value="1"/>
</dbReference>
<name>A0A090TD82_9VIBR</name>
<evidence type="ECO:0000256" key="3">
    <source>
        <dbReference type="ARBA" id="ARBA00022801"/>
    </source>
</evidence>
<dbReference type="GO" id="GO:0046098">
    <property type="term" value="P:guanine metabolic process"/>
    <property type="evidence" value="ECO:0007669"/>
    <property type="project" value="TreeGrafter"/>
</dbReference>
<accession>A0A090TD82</accession>
<evidence type="ECO:0000256" key="4">
    <source>
        <dbReference type="ARBA" id="ARBA00022833"/>
    </source>
</evidence>
<dbReference type="EC" id="3.5.4.3" evidence="5"/>
<comment type="cofactor">
    <cofactor evidence="1">
        <name>Zn(2+)</name>
        <dbReference type="ChEBI" id="CHEBI:29105"/>
    </cofactor>
</comment>
<organism evidence="5 6">
    <name type="scientific">Vibrio maritimus</name>
    <dbReference type="NCBI Taxonomy" id="990268"/>
    <lineage>
        <taxon>Bacteria</taxon>
        <taxon>Pseudomonadati</taxon>
        <taxon>Pseudomonadota</taxon>
        <taxon>Gammaproteobacteria</taxon>
        <taxon>Vibrionales</taxon>
        <taxon>Vibrionaceae</taxon>
        <taxon>Vibrio</taxon>
    </lineage>
</organism>
<dbReference type="GO" id="GO:0005829">
    <property type="term" value="C:cytosol"/>
    <property type="evidence" value="ECO:0007669"/>
    <property type="project" value="TreeGrafter"/>
</dbReference>
<protein>
    <submittedName>
        <fullName evidence="5">Guanine deaminase</fullName>
        <ecNumber evidence="5">3.5.4.3</ecNumber>
    </submittedName>
</protein>
<proteinExistence type="predicted"/>
<dbReference type="EMBL" id="BBMT01000012">
    <property type="protein sequence ID" value="GAL36734.1"/>
    <property type="molecule type" value="Genomic_DNA"/>
</dbReference>
<dbReference type="PANTHER" id="PTHR11271:SF6">
    <property type="entry name" value="GUANINE DEAMINASE"/>
    <property type="match status" value="1"/>
</dbReference>
<keyword evidence="4" id="KW-0862">Zinc</keyword>
<comment type="caution">
    <text evidence="5">The sequence shown here is derived from an EMBL/GenBank/DDBJ whole genome shotgun (WGS) entry which is preliminary data.</text>
</comment>
<reference evidence="5 6" key="2">
    <citation type="submission" date="2014-09" db="EMBL/GenBank/DDBJ databases">
        <authorList>
            <consortium name="NBRP consortium"/>
            <person name="Sawabe T."/>
            <person name="Meirelles P."/>
            <person name="Nakanishi M."/>
            <person name="Sayaka M."/>
            <person name="Hattori M."/>
            <person name="Ohkuma M."/>
        </authorList>
    </citation>
    <scope>NUCLEOTIDE SEQUENCE [LARGE SCALE GENOMIC DNA]</scope>
    <source>
        <strain evidence="5 6">JCM 19240</strain>
    </source>
</reference>
<dbReference type="GO" id="GO:0008892">
    <property type="term" value="F:guanine deaminase activity"/>
    <property type="evidence" value="ECO:0007669"/>
    <property type="project" value="UniProtKB-EC"/>
</dbReference>
<keyword evidence="6" id="KW-1185">Reference proteome</keyword>
<keyword evidence="2" id="KW-0479">Metal-binding</keyword>
<reference evidence="5 6" key="1">
    <citation type="submission" date="2014-09" db="EMBL/GenBank/DDBJ databases">
        <title>Vibrio maritimus JCM 19240. (C210) whole genome shotgun sequence.</title>
        <authorList>
            <person name="Sawabe T."/>
            <person name="Meirelles P."/>
            <person name="Nakanishi M."/>
            <person name="Sayaka M."/>
            <person name="Hattori M."/>
            <person name="Ohkuma M."/>
        </authorList>
    </citation>
    <scope>NUCLEOTIDE SEQUENCE [LARGE SCALE GENOMIC DNA]</scope>
    <source>
        <strain evidence="5 6">JCM 19240</strain>
    </source>
</reference>
<dbReference type="Proteomes" id="UP000029224">
    <property type="component" value="Unassembled WGS sequence"/>
</dbReference>
<gene>
    <name evidence="5" type="ORF">JCM19240_2803</name>
</gene>
<keyword evidence="3 5" id="KW-0378">Hydrolase</keyword>
<evidence type="ECO:0000256" key="2">
    <source>
        <dbReference type="ARBA" id="ARBA00022723"/>
    </source>
</evidence>
<dbReference type="Gene3D" id="3.20.20.140">
    <property type="entry name" value="Metal-dependent hydrolases"/>
    <property type="match status" value="1"/>
</dbReference>